<evidence type="ECO:0000256" key="1">
    <source>
        <dbReference type="SAM" id="Coils"/>
    </source>
</evidence>
<keyword evidence="2" id="KW-1133">Transmembrane helix</keyword>
<evidence type="ECO:0000313" key="4">
    <source>
        <dbReference type="EMBL" id="SCU72863.1"/>
    </source>
</evidence>
<evidence type="ECO:0000256" key="3">
    <source>
        <dbReference type="SAM" id="SignalP"/>
    </source>
</evidence>
<proteinExistence type="predicted"/>
<protein>
    <submittedName>
        <fullName evidence="4">75 kDa invariant surface glycoprotein, putative</fullName>
    </submittedName>
</protein>
<dbReference type="VEuPathDB" id="TriTrypDB:TEOVI_000444700"/>
<reference evidence="4" key="1">
    <citation type="submission" date="2016-09" db="EMBL/GenBank/DDBJ databases">
        <authorList>
            <person name="Hebert L."/>
            <person name="Moumen B."/>
        </authorList>
    </citation>
    <scope>NUCLEOTIDE SEQUENCE [LARGE SCALE GENOMIC DNA]</scope>
    <source>
        <strain evidence="4">OVI</strain>
    </source>
</reference>
<dbReference type="InterPro" id="IPR021057">
    <property type="entry name" value="Trypano_invariant_glycop"/>
</dbReference>
<keyword evidence="2" id="KW-0812">Transmembrane</keyword>
<sequence>MMPVTLRITATVFLLCGICALDVTWAEELVWWKSYVTSGGKKVDGEGARSICVIKAIVDLVSERAFFLESEALSQLSKAKTVLSNVTISDNIRTSLTKKKQEEILMTRELVEAVRKHIEAAYKRTKEAALDASRLLSDILKWHCIDVEKMRGSPYNYSTGANCDPDAFSRERFHYYHVNDRRNNSILCDYKVIRSGDTVASFETMGRALDKWNFVKPKPNLTRLSECWNGQWRDEATETLVPCMLRESWLEDYNASRYSMRRLYDLTHVAVRIRKYAEMLSLGEGTSAEGVHEEDKAANERAVEERSKHQAAGRVVNEARNVFEDVEKRWLLLKRDAEARSRDADAVREAESKLREVTTKIEELSKALEEAKANKEKLEAAALLMAGESRKKIQAEKDAKSRLREVEKEAEISKKALEGAETEMMKADDAAIIAQWEAEDTLRSCADLKKEVYQSLARVSKYDKGDEVFDAHQRDNHRITRLLVRFIILLLLLGSFLFFVIRGRREMQLYHNIHNDGLFSEERAVKDTPAIDAFVELPRITPTVKHEKEQSI</sequence>
<dbReference type="GeneID" id="92378387"/>
<dbReference type="EMBL" id="CZPT02001921">
    <property type="protein sequence ID" value="SCU72863.1"/>
    <property type="molecule type" value="Genomic_DNA"/>
</dbReference>
<name>A0A1G4IJZ4_TRYEQ</name>
<gene>
    <name evidence="4" type="ORF">TEOVI_000444700</name>
</gene>
<dbReference type="Pfam" id="PF11727">
    <property type="entry name" value="ISG65-75"/>
    <property type="match status" value="1"/>
</dbReference>
<dbReference type="RefSeq" id="XP_067083317.1">
    <property type="nucleotide sequence ID" value="XM_067227216.1"/>
</dbReference>
<keyword evidence="1" id="KW-0175">Coiled coil</keyword>
<dbReference type="AlphaFoldDB" id="A0A1G4IJZ4"/>
<feature type="signal peptide" evidence="3">
    <location>
        <begin position="1"/>
        <end position="26"/>
    </location>
</feature>
<keyword evidence="3" id="KW-0732">Signal</keyword>
<evidence type="ECO:0000313" key="5">
    <source>
        <dbReference type="Proteomes" id="UP000195570"/>
    </source>
</evidence>
<keyword evidence="5" id="KW-1185">Reference proteome</keyword>
<accession>A0A1G4IJZ4</accession>
<feature type="chain" id="PRO_5009235594" evidence="3">
    <location>
        <begin position="27"/>
        <end position="552"/>
    </location>
</feature>
<comment type="caution">
    <text evidence="4">The sequence shown here is derived from an EMBL/GenBank/DDBJ whole genome shotgun (WGS) entry which is preliminary data.</text>
</comment>
<feature type="transmembrane region" description="Helical" evidence="2">
    <location>
        <begin position="482"/>
        <end position="501"/>
    </location>
</feature>
<organism evidence="4 5">
    <name type="scientific">Trypanosoma equiperdum</name>
    <dbReference type="NCBI Taxonomy" id="5694"/>
    <lineage>
        <taxon>Eukaryota</taxon>
        <taxon>Discoba</taxon>
        <taxon>Euglenozoa</taxon>
        <taxon>Kinetoplastea</taxon>
        <taxon>Metakinetoplastina</taxon>
        <taxon>Trypanosomatida</taxon>
        <taxon>Trypanosomatidae</taxon>
        <taxon>Trypanosoma</taxon>
    </lineage>
</organism>
<keyword evidence="2" id="KW-0472">Membrane</keyword>
<evidence type="ECO:0000256" key="2">
    <source>
        <dbReference type="SAM" id="Phobius"/>
    </source>
</evidence>
<feature type="coiled-coil region" evidence="1">
    <location>
        <begin position="347"/>
        <end position="423"/>
    </location>
</feature>
<dbReference type="Proteomes" id="UP000195570">
    <property type="component" value="Unassembled WGS sequence"/>
</dbReference>